<dbReference type="Proteomes" id="UP000295680">
    <property type="component" value="Unassembled WGS sequence"/>
</dbReference>
<dbReference type="Pfam" id="PF03099">
    <property type="entry name" value="BPL_LplA_LipB"/>
    <property type="match status" value="1"/>
</dbReference>
<keyword evidence="2" id="KW-0092">Biotin</keyword>
<reference evidence="5 6" key="1">
    <citation type="submission" date="2019-03" db="EMBL/GenBank/DDBJ databases">
        <title>Genomic Encyclopedia of Type Strains, Phase IV (KMG-IV): sequencing the most valuable type-strain genomes for metagenomic binning, comparative biology and taxonomic classification.</title>
        <authorList>
            <person name="Goeker M."/>
        </authorList>
    </citation>
    <scope>NUCLEOTIDE SEQUENCE [LARGE SCALE GENOMIC DNA]</scope>
    <source>
        <strain evidence="5 6">DSM 45934</strain>
    </source>
</reference>
<keyword evidence="1 5" id="KW-0436">Ligase</keyword>
<dbReference type="GO" id="GO:0004077">
    <property type="term" value="F:biotin--[biotin carboxyl-carrier protein] ligase activity"/>
    <property type="evidence" value="ECO:0007669"/>
    <property type="project" value="UniProtKB-EC"/>
</dbReference>
<feature type="domain" description="BPL/LPL catalytic" evidence="4">
    <location>
        <begin position="1"/>
        <end position="190"/>
    </location>
</feature>
<gene>
    <name evidence="5" type="ORF">EV192_1011407</name>
</gene>
<keyword evidence="6" id="KW-1185">Reference proteome</keyword>
<evidence type="ECO:0000256" key="1">
    <source>
        <dbReference type="ARBA" id="ARBA00022598"/>
    </source>
</evidence>
<dbReference type="AlphaFoldDB" id="A0A4R2KGP7"/>
<evidence type="ECO:0000313" key="5">
    <source>
        <dbReference type="EMBL" id="TCO65615.1"/>
    </source>
</evidence>
<dbReference type="SUPFAM" id="SSF55681">
    <property type="entry name" value="Class II aaRS and biotin synthetases"/>
    <property type="match status" value="1"/>
</dbReference>
<dbReference type="InterPro" id="IPR004143">
    <property type="entry name" value="BPL_LPL_catalytic"/>
</dbReference>
<dbReference type="Pfam" id="PF02237">
    <property type="entry name" value="BPL_C"/>
    <property type="match status" value="1"/>
</dbReference>
<dbReference type="NCBIfam" id="TIGR00121">
    <property type="entry name" value="birA_ligase"/>
    <property type="match status" value="1"/>
</dbReference>
<name>A0A4R2KGP7_9PSEU</name>
<evidence type="ECO:0000259" key="4">
    <source>
        <dbReference type="PROSITE" id="PS51733"/>
    </source>
</evidence>
<dbReference type="InterPro" id="IPR045864">
    <property type="entry name" value="aa-tRNA-synth_II/BPL/LPL"/>
</dbReference>
<dbReference type="InterPro" id="IPR004408">
    <property type="entry name" value="Biotin_CoA_COase_ligase"/>
</dbReference>
<comment type="caution">
    <text evidence="5">The sequence shown here is derived from an EMBL/GenBank/DDBJ whole genome shotgun (WGS) entry which is preliminary data.</text>
</comment>
<dbReference type="InterPro" id="IPR003142">
    <property type="entry name" value="BPL_C"/>
</dbReference>
<accession>A0A4R2KGP7</accession>
<dbReference type="PROSITE" id="PS51733">
    <property type="entry name" value="BPL_LPL_CATALYTIC"/>
    <property type="match status" value="1"/>
</dbReference>
<dbReference type="EC" id="6.3.4.15" evidence="3"/>
<dbReference type="CDD" id="cd16442">
    <property type="entry name" value="BPL"/>
    <property type="match status" value="1"/>
</dbReference>
<dbReference type="EMBL" id="SLWS01000001">
    <property type="protein sequence ID" value="TCO65615.1"/>
    <property type="molecule type" value="Genomic_DNA"/>
</dbReference>
<evidence type="ECO:0000313" key="6">
    <source>
        <dbReference type="Proteomes" id="UP000295680"/>
    </source>
</evidence>
<dbReference type="RefSeq" id="WP_243726668.1">
    <property type="nucleotide sequence ID" value="NZ_SLWS01000001.1"/>
</dbReference>
<evidence type="ECO:0000256" key="3">
    <source>
        <dbReference type="ARBA" id="ARBA00024227"/>
    </source>
</evidence>
<dbReference type="PANTHER" id="PTHR12835">
    <property type="entry name" value="BIOTIN PROTEIN LIGASE"/>
    <property type="match status" value="1"/>
</dbReference>
<dbReference type="PANTHER" id="PTHR12835:SF5">
    <property type="entry name" value="BIOTIN--PROTEIN LIGASE"/>
    <property type="match status" value="1"/>
</dbReference>
<proteinExistence type="predicted"/>
<sequence length="269" mass="28389">MDRDELTRRLVHPNGPYAGIEVVAATGSTNADLLARPDPVDRTVLIAEEQTAGEGRRGRSWISPSGGLYLSVHYRPGVPAHRLPWLTLLAGVALVNVAASVGVSAGLKWPNDLLLGPDQRKGAGVLASTHEHGIVLGIGLNVRPLPGDVPLAPGGLQPTSLADEGADEADRTELAVRLLTELDRWEAPWRDANGDPLVSGLHEEYARHCVTLGQEVRVELAGDVDLLGTARYLEADGTLVVRDGAGHDHVVPAGDVVHLRATGGGGRPR</sequence>
<evidence type="ECO:0000256" key="2">
    <source>
        <dbReference type="ARBA" id="ARBA00023267"/>
    </source>
</evidence>
<dbReference type="Gene3D" id="2.30.30.100">
    <property type="match status" value="1"/>
</dbReference>
<protein>
    <recommendedName>
        <fullName evidence="3">biotin--[biotin carboxyl-carrier protein] ligase</fullName>
        <ecNumber evidence="3">6.3.4.15</ecNumber>
    </recommendedName>
</protein>
<dbReference type="GO" id="GO:0005737">
    <property type="term" value="C:cytoplasm"/>
    <property type="evidence" value="ECO:0007669"/>
    <property type="project" value="TreeGrafter"/>
</dbReference>
<dbReference type="Gene3D" id="3.30.930.10">
    <property type="entry name" value="Bira Bifunctional Protein, Domain 2"/>
    <property type="match status" value="1"/>
</dbReference>
<organism evidence="5 6">
    <name type="scientific">Actinocrispum wychmicini</name>
    <dbReference type="NCBI Taxonomy" id="1213861"/>
    <lineage>
        <taxon>Bacteria</taxon>
        <taxon>Bacillati</taxon>
        <taxon>Actinomycetota</taxon>
        <taxon>Actinomycetes</taxon>
        <taxon>Pseudonocardiales</taxon>
        <taxon>Pseudonocardiaceae</taxon>
        <taxon>Actinocrispum</taxon>
    </lineage>
</organism>